<dbReference type="InterPro" id="IPR027417">
    <property type="entry name" value="P-loop_NTPase"/>
</dbReference>
<proteinExistence type="inferred from homology"/>
<feature type="domain" description="DNA2/NAM7 helicase-like C-terminal" evidence="7">
    <location>
        <begin position="1062"/>
        <end position="1248"/>
    </location>
</feature>
<dbReference type="SUPFAM" id="SSF52540">
    <property type="entry name" value="P-loop containing nucleoside triphosphate hydrolases"/>
    <property type="match status" value="1"/>
</dbReference>
<dbReference type="Gene3D" id="3.30.70.270">
    <property type="match status" value="1"/>
</dbReference>
<evidence type="ECO:0000256" key="4">
    <source>
        <dbReference type="ARBA" id="ARBA00022806"/>
    </source>
</evidence>
<organism evidence="8">
    <name type="scientific">Haemonchus placei</name>
    <name type="common">Barber's pole worm</name>
    <dbReference type="NCBI Taxonomy" id="6290"/>
    <lineage>
        <taxon>Eukaryota</taxon>
        <taxon>Metazoa</taxon>
        <taxon>Ecdysozoa</taxon>
        <taxon>Nematoda</taxon>
        <taxon>Chromadorea</taxon>
        <taxon>Rhabditida</taxon>
        <taxon>Rhabditina</taxon>
        <taxon>Rhabditomorpha</taxon>
        <taxon>Strongyloidea</taxon>
        <taxon>Trichostrongylidae</taxon>
        <taxon>Haemonchus</taxon>
    </lineage>
</organism>
<dbReference type="OMA" id="PARYICV"/>
<evidence type="ECO:0000259" key="7">
    <source>
        <dbReference type="Pfam" id="PF13087"/>
    </source>
</evidence>
<accession>A0A0N4VSH9</accession>
<keyword evidence="5" id="KW-0067">ATP-binding</keyword>
<dbReference type="InterPro" id="IPR043128">
    <property type="entry name" value="Rev_trsase/Diguanyl_cyclase"/>
</dbReference>
<sequence>MRMRSTTWTSQQKAFFLTGFLDGVAREKVEELTDDELRITPPSGIAILSFLDPATLVASQQADPVDCSTVRYFYIKREDSFLKFDSTTVPDHFPLPRIEDTLAKIAEHKFYTTLDLASGYMQLLLSPESQKKCGWATHRGIYQFVYLPFGLKNAGAYFSRAMTRILAADDSGFYVQNLVTTLHAAWRAAIAHNERQRAKFKAQYDRSHLAPLSIKEGDRVYLRDLAPKVETSQLPQVTPPEFSHYLMEFHPWAKYVNPRPIRLLRQDCPPVSSVLDVEVYRHLPDSGYLSTRFNRSLFPKAVLRPDKMPASIPFIELQHLEDTINFRAKSKIVIDQVLSGSYSDVDTAHIKPSPYQKYITKPPPYGSTYPVLYQVVSTGYGPGVILEAKDFFIVGPDRRDLHCIVLDQYAVDIVTDGRGFNKNNMSVKDFVWVYNVKPTRQALQSPASVLKQASLPRTMALDTSSVFFFRVSHFALLTVTDIPDHVYGIILSRTIRADRVIHARAVFEGCPEAVTLTPSTCTFPLRRLATYEVVSARTRVNVSAAMRFCEPPVSFESRAQLAELCVPSCLCIRMRAYLLWQSSSSPRWTRHGDRLARFHNFQRDPVGSKQRLSKICNVACSALAAVHAVGDDKQTRKVLASICTPVWYPLRIQFTLQDMASEAGWAPGRHVITWIPGTERLIWAKVVTVTSDPTRKTVTVVIQAFTWSHEAWNRAFEQHGRMLEEKHICDICVRLGKSTTAANPVYDLVSRSNIFGNLRPRVMGDHVVNLFYANQAIGTSDEPYLRDLPPPSGHPRSFIVSGRSLTLTTDQEDAVRIGSGQLPLVAIQAAYGTGKTLVGSLIAALTSVSSKDITIVTTSTNAAVAQFTETLLSLNDFAHLNIVRHISDTAAADNQTPTSVDLGKILRTLGDDYEEQLSHEDLHTCHEFQEYREIIENYLDHPELIPNMSDEDKEEYEIAERYVSQTLKRMVNIMFTVRRPSIICMTTASLLNSTASGGIFTPYLTEFTTVIGDEASQIPEPTLLAIAGRLTRARHVYIGDVHQLAPHVKCPPNSSPVLHGARSVMSLLLQSSPVPVAPLITTFRSHPALIALPNRIAYAGQLVSGTPAQSRQILLTTMRFPAPNIPFMFVDVKGESAQAPSKSYYNESEAQSCQQLLEHLIRLGIPARYICVITFYREQYRQIKPTLDSLNVELTTVDSVQGREKEVVILLTTKTDFSPATAEFLNDYRRLNVAVSRCRHGQIVFGHAESLRKVPTWNTLLQWADSIGAVVPANDLPQYLQRPL</sequence>
<dbReference type="Gene3D" id="3.40.50.300">
    <property type="entry name" value="P-loop containing nucleotide triphosphate hydrolases"/>
    <property type="match status" value="2"/>
</dbReference>
<feature type="domain" description="DNA2/NAM7 helicase helicase" evidence="6">
    <location>
        <begin position="807"/>
        <end position="1049"/>
    </location>
</feature>
<dbReference type="PANTHER" id="PTHR43788">
    <property type="entry name" value="DNA2/NAM7 HELICASE FAMILY MEMBER"/>
    <property type="match status" value="1"/>
</dbReference>
<dbReference type="InterPro" id="IPR043502">
    <property type="entry name" value="DNA/RNA_pol_sf"/>
</dbReference>
<comment type="similarity">
    <text evidence="1">Belongs to the DNA2/NAM7 helicase family.</text>
</comment>
<dbReference type="WBParaSite" id="HPLM_0000024601-mRNA-1">
    <property type="protein sequence ID" value="HPLM_0000024601-mRNA-1"/>
    <property type="gene ID" value="HPLM_0000024601"/>
</dbReference>
<protein>
    <submittedName>
        <fullName evidence="8">AAA_11 domain-containing protein</fullName>
    </submittedName>
</protein>
<keyword evidence="4" id="KW-0347">Helicase</keyword>
<evidence type="ECO:0000259" key="6">
    <source>
        <dbReference type="Pfam" id="PF13086"/>
    </source>
</evidence>
<dbReference type="InterPro" id="IPR041677">
    <property type="entry name" value="DNA2/NAM7_AAA_11"/>
</dbReference>
<evidence type="ECO:0000256" key="2">
    <source>
        <dbReference type="ARBA" id="ARBA00022741"/>
    </source>
</evidence>
<dbReference type="CDD" id="cd18808">
    <property type="entry name" value="SF1_C_Upf1"/>
    <property type="match status" value="1"/>
</dbReference>
<dbReference type="InterPro" id="IPR047187">
    <property type="entry name" value="SF1_C_Upf1"/>
</dbReference>
<dbReference type="CDD" id="cd01647">
    <property type="entry name" value="RT_LTR"/>
    <property type="match status" value="1"/>
</dbReference>
<dbReference type="SUPFAM" id="SSF56672">
    <property type="entry name" value="DNA/RNA polymerases"/>
    <property type="match status" value="1"/>
</dbReference>
<dbReference type="GO" id="GO:0005524">
    <property type="term" value="F:ATP binding"/>
    <property type="evidence" value="ECO:0007669"/>
    <property type="project" value="UniProtKB-KW"/>
</dbReference>
<dbReference type="Gene3D" id="3.10.10.10">
    <property type="entry name" value="HIV Type 1 Reverse Transcriptase, subunit A, domain 1"/>
    <property type="match status" value="1"/>
</dbReference>
<evidence type="ECO:0000313" key="8">
    <source>
        <dbReference type="WBParaSite" id="HPLM_0000024601-mRNA-1"/>
    </source>
</evidence>
<dbReference type="GO" id="GO:0016787">
    <property type="term" value="F:hydrolase activity"/>
    <property type="evidence" value="ECO:0007669"/>
    <property type="project" value="UniProtKB-KW"/>
</dbReference>
<dbReference type="InterPro" id="IPR050534">
    <property type="entry name" value="Coronavir_polyprotein_1ab"/>
</dbReference>
<dbReference type="PANTHER" id="PTHR43788:SF16">
    <property type="entry name" value="HELICASE WITH ZINC FINGER 2"/>
    <property type="match status" value="1"/>
</dbReference>
<keyword evidence="2" id="KW-0547">Nucleotide-binding</keyword>
<evidence type="ECO:0000256" key="1">
    <source>
        <dbReference type="ARBA" id="ARBA00007913"/>
    </source>
</evidence>
<dbReference type="Pfam" id="PF13086">
    <property type="entry name" value="AAA_11"/>
    <property type="match status" value="1"/>
</dbReference>
<dbReference type="InterPro" id="IPR041679">
    <property type="entry name" value="DNA2/NAM7-like_C"/>
</dbReference>
<evidence type="ECO:0000256" key="3">
    <source>
        <dbReference type="ARBA" id="ARBA00022801"/>
    </source>
</evidence>
<keyword evidence="3" id="KW-0378">Hydrolase</keyword>
<name>A0A0N4VSH9_HAEPC</name>
<dbReference type="Pfam" id="PF13087">
    <property type="entry name" value="AAA_12"/>
    <property type="match status" value="1"/>
</dbReference>
<reference evidence="8" key="1">
    <citation type="submission" date="2017-02" db="UniProtKB">
        <authorList>
            <consortium name="WormBaseParasite"/>
        </authorList>
    </citation>
    <scope>IDENTIFICATION</scope>
</reference>
<evidence type="ECO:0000256" key="5">
    <source>
        <dbReference type="ARBA" id="ARBA00022840"/>
    </source>
</evidence>
<dbReference type="GO" id="GO:0043139">
    <property type="term" value="F:5'-3' DNA helicase activity"/>
    <property type="evidence" value="ECO:0007669"/>
    <property type="project" value="TreeGrafter"/>
</dbReference>